<dbReference type="InterPro" id="IPR036188">
    <property type="entry name" value="FAD/NAD-bd_sf"/>
</dbReference>
<dbReference type="Proteomes" id="UP001221757">
    <property type="component" value="Unassembled WGS sequence"/>
</dbReference>
<sequence length="411" mass="44651">MTLPGFKFVIVGASTAGLSSAIALKRAGHNVLILEKEAQLGGPDSHKDLLRILYDAALKESSENGSDTPTVDIKFGADVLDVDFDTCSVTLRSGEVYSGNVLIGADGAYGPIRKRLLDEQQQPRDGVPRGLAVYSAVIPKALALKDPEISKMYDVVYAENAGPNDKPIEENMVAFWMGSNRGAQAFPAGQDQDIVFWVYTPDSSQDGSWTQPVEQKIADILGPCDSMIVKLGELAGPATCVQIKNYPELDEWVSQSGNTVVVGEAAHPFPTISLQTYSIAIEDGAFIGKTFSHTRDPARITELLNAFQAYRKQRCAVIDKSEKQYIDMMAIPDGEMQAGRDAAMRSNTAAGRNVMESEGDAELQAMWENMQWVFGYDPADDADEWWVSWGRLKQNAAASGRGGCSGDSDYQ</sequence>
<proteinExistence type="inferred from homology"/>
<dbReference type="SUPFAM" id="SSF51905">
    <property type="entry name" value="FAD/NAD(P)-binding domain"/>
    <property type="match status" value="1"/>
</dbReference>
<dbReference type="Gene3D" id="3.50.50.60">
    <property type="entry name" value="FAD/NAD(P)-binding domain"/>
    <property type="match status" value="2"/>
</dbReference>
<keyword evidence="5" id="KW-1185">Reference proteome</keyword>
<comment type="caution">
    <text evidence="4">The sequence shown here is derived from an EMBL/GenBank/DDBJ whole genome shotgun (WGS) entry which is preliminary data.</text>
</comment>
<comment type="similarity">
    <text evidence="1">Belongs to the paxM FAD-dependent monooxygenase family.</text>
</comment>
<dbReference type="PRINTS" id="PR00420">
    <property type="entry name" value="RNGMNOXGNASE"/>
</dbReference>
<evidence type="ECO:0008006" key="6">
    <source>
        <dbReference type="Google" id="ProtNLM"/>
    </source>
</evidence>
<evidence type="ECO:0000256" key="2">
    <source>
        <dbReference type="ARBA" id="ARBA00023002"/>
    </source>
</evidence>
<dbReference type="PANTHER" id="PTHR13789:SF309">
    <property type="entry name" value="PUTATIVE (AFU_ORTHOLOGUE AFUA_6G14510)-RELATED"/>
    <property type="match status" value="1"/>
</dbReference>
<keyword evidence="2" id="KW-0560">Oxidoreductase</keyword>
<protein>
    <recommendedName>
        <fullName evidence="6">FAD/NAD(P)-binding domain-containing protein</fullName>
    </recommendedName>
</protein>
<gene>
    <name evidence="4" type="ORF">B0H17DRAFT_1202191</name>
</gene>
<evidence type="ECO:0000313" key="4">
    <source>
        <dbReference type="EMBL" id="KAJ7689547.1"/>
    </source>
</evidence>
<evidence type="ECO:0000256" key="1">
    <source>
        <dbReference type="ARBA" id="ARBA00007992"/>
    </source>
</evidence>
<dbReference type="EMBL" id="JARKIE010000071">
    <property type="protein sequence ID" value="KAJ7689547.1"/>
    <property type="molecule type" value="Genomic_DNA"/>
</dbReference>
<keyword evidence="3" id="KW-0503">Monooxygenase</keyword>
<reference evidence="4" key="1">
    <citation type="submission" date="2023-03" db="EMBL/GenBank/DDBJ databases">
        <title>Massive genome expansion in bonnet fungi (Mycena s.s.) driven by repeated elements and novel gene families across ecological guilds.</title>
        <authorList>
            <consortium name="Lawrence Berkeley National Laboratory"/>
            <person name="Harder C.B."/>
            <person name="Miyauchi S."/>
            <person name="Viragh M."/>
            <person name="Kuo A."/>
            <person name="Thoen E."/>
            <person name="Andreopoulos B."/>
            <person name="Lu D."/>
            <person name="Skrede I."/>
            <person name="Drula E."/>
            <person name="Henrissat B."/>
            <person name="Morin E."/>
            <person name="Kohler A."/>
            <person name="Barry K."/>
            <person name="LaButti K."/>
            <person name="Morin E."/>
            <person name="Salamov A."/>
            <person name="Lipzen A."/>
            <person name="Mereny Z."/>
            <person name="Hegedus B."/>
            <person name="Baldrian P."/>
            <person name="Stursova M."/>
            <person name="Weitz H."/>
            <person name="Taylor A."/>
            <person name="Grigoriev I.V."/>
            <person name="Nagy L.G."/>
            <person name="Martin F."/>
            <person name="Kauserud H."/>
        </authorList>
    </citation>
    <scope>NUCLEOTIDE SEQUENCE</scope>
    <source>
        <strain evidence="4">CBHHK067</strain>
    </source>
</reference>
<evidence type="ECO:0000313" key="5">
    <source>
        <dbReference type="Proteomes" id="UP001221757"/>
    </source>
</evidence>
<accession>A0AAD7DG77</accession>
<name>A0AAD7DG77_MYCRO</name>
<dbReference type="Pfam" id="PF13450">
    <property type="entry name" value="NAD_binding_8"/>
    <property type="match status" value="1"/>
</dbReference>
<organism evidence="4 5">
    <name type="scientific">Mycena rosella</name>
    <name type="common">Pink bonnet</name>
    <name type="synonym">Agaricus rosellus</name>
    <dbReference type="NCBI Taxonomy" id="1033263"/>
    <lineage>
        <taxon>Eukaryota</taxon>
        <taxon>Fungi</taxon>
        <taxon>Dikarya</taxon>
        <taxon>Basidiomycota</taxon>
        <taxon>Agaricomycotina</taxon>
        <taxon>Agaricomycetes</taxon>
        <taxon>Agaricomycetidae</taxon>
        <taxon>Agaricales</taxon>
        <taxon>Marasmiineae</taxon>
        <taxon>Mycenaceae</taxon>
        <taxon>Mycena</taxon>
    </lineage>
</organism>
<dbReference type="AlphaFoldDB" id="A0AAD7DG77"/>
<dbReference type="GO" id="GO:0004497">
    <property type="term" value="F:monooxygenase activity"/>
    <property type="evidence" value="ECO:0007669"/>
    <property type="project" value="UniProtKB-KW"/>
</dbReference>
<evidence type="ECO:0000256" key="3">
    <source>
        <dbReference type="ARBA" id="ARBA00023033"/>
    </source>
</evidence>
<dbReference type="PANTHER" id="PTHR13789">
    <property type="entry name" value="MONOOXYGENASE"/>
    <property type="match status" value="1"/>
</dbReference>
<dbReference type="InterPro" id="IPR050493">
    <property type="entry name" value="FAD-dep_Monooxygenase_BioMet"/>
</dbReference>